<protein>
    <recommendedName>
        <fullName evidence="1">Phosphoribulokinase/uridine kinase domain-containing protein</fullName>
    </recommendedName>
</protein>
<dbReference type="EMBL" id="CP003857">
    <property type="protein sequence ID" value="AGU77092.1"/>
    <property type="molecule type" value="Genomic_DNA"/>
</dbReference>
<dbReference type="AlphaFoldDB" id="T1ZHW1"/>
<evidence type="ECO:0000259" key="1">
    <source>
        <dbReference type="Pfam" id="PF00485"/>
    </source>
</evidence>
<evidence type="ECO:0000313" key="2">
    <source>
        <dbReference type="EMBL" id="AGU77092.1"/>
    </source>
</evidence>
<keyword evidence="3" id="KW-1185">Reference proteome</keyword>
<reference evidence="2 3" key="1">
    <citation type="journal article" date="2013" name="BMC Genomics">
        <title>Phylogenetic relationship and virulence inference of Streptococcus Anginosus Group: curated annotation and whole-genome comparative analysis support distinct species designation.</title>
        <authorList>
            <person name="Olson A.B."/>
            <person name="Kent H."/>
            <person name="Sibley C.D."/>
            <person name="Grinwis M.E."/>
            <person name="Mabon P."/>
            <person name="Ouellette C."/>
            <person name="Tyson S."/>
            <person name="Graham M."/>
            <person name="Tyler S.D."/>
            <person name="Van Domselaar G."/>
            <person name="Surette M.G."/>
            <person name="Corbett C.R."/>
        </authorList>
    </citation>
    <scope>NUCLEOTIDE SEQUENCE [LARGE SCALE GENOMIC DNA]</scope>
    <source>
        <strain evidence="2 3">B196</strain>
    </source>
</reference>
<feature type="domain" description="Phosphoribulokinase/uridine kinase" evidence="1">
    <location>
        <begin position="58"/>
        <end position="231"/>
    </location>
</feature>
<gene>
    <name evidence="2" type="ORF">SIR_1761</name>
</gene>
<dbReference type="Pfam" id="PF00485">
    <property type="entry name" value="PRK"/>
    <property type="match status" value="1"/>
</dbReference>
<dbReference type="HOGENOM" id="CLU_114498_0_0_9"/>
<dbReference type="PANTHER" id="PTHR10285">
    <property type="entry name" value="URIDINE KINASE"/>
    <property type="match status" value="1"/>
</dbReference>
<evidence type="ECO:0000313" key="3">
    <source>
        <dbReference type="Proteomes" id="UP000016233"/>
    </source>
</evidence>
<dbReference type="KEGG" id="sib:SIR_1761"/>
<dbReference type="SUPFAM" id="SSF52540">
    <property type="entry name" value="P-loop containing nucleoside triphosphate hydrolases"/>
    <property type="match status" value="1"/>
</dbReference>
<dbReference type="Gene3D" id="3.40.50.300">
    <property type="entry name" value="P-loop containing nucleotide triphosphate hydrolases"/>
    <property type="match status" value="1"/>
</dbReference>
<dbReference type="Proteomes" id="UP000016233">
    <property type="component" value="Chromosome"/>
</dbReference>
<name>T1ZHW1_STRIT</name>
<accession>T1ZHW1</accession>
<sequence>MTTCWNSVRTLLSATATINPAEISKKLHLKGEVMSDEESLLERLTVYLSDDQNHTLRIYGHSASGKSTFARKLQLALGEERVNLLETDPYVIAGEYRDLLSSKDFPHQKVTACLPAVHELGSLKRDICALQSGLDILTIGTAWSPSLRLSAQKPILIVEGMSAAFLPKNLFDLSICFYTDDDTELERRLARDTAVRGRDMNGVAAMHTIRRPQYEHYYKIYQDKADVLISQTGQGFRIDQISNRLGK</sequence>
<dbReference type="PATRIC" id="fig|862967.3.peg.1777"/>
<dbReference type="PRINTS" id="PR00988">
    <property type="entry name" value="URIDINKINASE"/>
</dbReference>
<dbReference type="InterPro" id="IPR006083">
    <property type="entry name" value="PRK/URK"/>
</dbReference>
<dbReference type="GO" id="GO:0005524">
    <property type="term" value="F:ATP binding"/>
    <property type="evidence" value="ECO:0007669"/>
    <property type="project" value="InterPro"/>
</dbReference>
<proteinExistence type="predicted"/>
<dbReference type="eggNOG" id="COG0572">
    <property type="taxonomic scope" value="Bacteria"/>
</dbReference>
<dbReference type="InterPro" id="IPR027417">
    <property type="entry name" value="P-loop_NTPase"/>
</dbReference>
<dbReference type="GO" id="GO:0016301">
    <property type="term" value="F:kinase activity"/>
    <property type="evidence" value="ECO:0007669"/>
    <property type="project" value="InterPro"/>
</dbReference>
<organism evidence="2 3">
    <name type="scientific">Streptococcus intermedius B196</name>
    <dbReference type="NCBI Taxonomy" id="862967"/>
    <lineage>
        <taxon>Bacteria</taxon>
        <taxon>Bacillati</taxon>
        <taxon>Bacillota</taxon>
        <taxon>Bacilli</taxon>
        <taxon>Lactobacillales</taxon>
        <taxon>Streptococcaceae</taxon>
        <taxon>Streptococcus</taxon>
        <taxon>Streptococcus anginosus group</taxon>
    </lineage>
</organism>